<evidence type="ECO:0000313" key="1">
    <source>
        <dbReference type="EMBL" id="WPU66117.1"/>
    </source>
</evidence>
<sequence>MSDKKKFELDRRTLLKNILLGTGVVSSAPFDMFLTNMMVNLLQSGTAHAAGEEAAFQDFKFISLVMAGGAPRYYWDLPVQPNGDDQIVSNPMVVNKFVNNGSTINATYATTKVGDYYMPHVWSGNIATTAGVVPMSQLGQNMMIMRGIDLQIDSHPIDRERQIAPVPGGISLTGLVADHATTPIPAVGRNGGGNFYRGEKGIAYVELAGTNPLTSALAPFSPLSSMKTINNGSVESAIDAALKRMSATSADKSKFLPSTFATRFNAKKMMMKSFGNLQLNYNNLVAKYRSLISRAFEAKDSLSLAGVDDMAIPGLGTSPYRVLEAEYLTSTDIRTMTDAMTGITNLAEGMAIAEFMVTQGLSSSVNIQADNFSNVLYQSVYNMTTKVTRTNVRGAHTMDVHFTGSHAGTILFSRYYRAVSACLYELIAQLKSVQVGYGQNLFDRTVLSVTSEFNRIPRTDGSGADHGWQGSNFTVLSGMIDNLTVVGNVKTNEGSRGTWGLAGPMEELNGREAIIGNASSTVSAMLEVKTPTPNDQAFAYKENGKVKLAIKSLKNVA</sequence>
<dbReference type="RefSeq" id="WP_321397951.1">
    <property type="nucleotide sequence ID" value="NZ_CP139487.1"/>
</dbReference>
<evidence type="ECO:0000313" key="2">
    <source>
        <dbReference type="Proteomes" id="UP001324634"/>
    </source>
</evidence>
<organism evidence="1 2">
    <name type="scientific">Peredibacter starrii</name>
    <dbReference type="NCBI Taxonomy" id="28202"/>
    <lineage>
        <taxon>Bacteria</taxon>
        <taxon>Pseudomonadati</taxon>
        <taxon>Bdellovibrionota</taxon>
        <taxon>Bacteriovoracia</taxon>
        <taxon>Bacteriovoracales</taxon>
        <taxon>Bacteriovoracaceae</taxon>
        <taxon>Peredibacter</taxon>
    </lineage>
</organism>
<reference evidence="1 2" key="1">
    <citation type="submission" date="2023-11" db="EMBL/GenBank/DDBJ databases">
        <title>Peredibacter starrii A3.12.</title>
        <authorList>
            <person name="Mitchell R.J."/>
        </authorList>
    </citation>
    <scope>NUCLEOTIDE SEQUENCE [LARGE SCALE GENOMIC DNA]</scope>
    <source>
        <strain evidence="1 2">A3.12</strain>
    </source>
</reference>
<keyword evidence="2" id="KW-1185">Reference proteome</keyword>
<accession>A0AAX4HSD7</accession>
<evidence type="ECO:0008006" key="3">
    <source>
        <dbReference type="Google" id="ProtNLM"/>
    </source>
</evidence>
<name>A0AAX4HSD7_9BACT</name>
<proteinExistence type="predicted"/>
<dbReference type="AlphaFoldDB" id="A0AAX4HSD7"/>
<dbReference type="Proteomes" id="UP001324634">
    <property type="component" value="Chromosome"/>
</dbReference>
<dbReference type="EMBL" id="CP139487">
    <property type="protein sequence ID" value="WPU66117.1"/>
    <property type="molecule type" value="Genomic_DNA"/>
</dbReference>
<dbReference type="KEGG" id="psti:SOO65_05100"/>
<protein>
    <recommendedName>
        <fullName evidence="3">DUF1501 domain-containing protein</fullName>
    </recommendedName>
</protein>
<gene>
    <name evidence="1" type="ORF">SOO65_05100</name>
</gene>